<dbReference type="EMBL" id="HE797020">
    <property type="protein sequence ID" value="CCM01159.1"/>
    <property type="molecule type" value="Genomic_DNA"/>
</dbReference>
<organism evidence="2 3">
    <name type="scientific">Fibroporia radiculosa</name>
    <dbReference type="NCBI Taxonomy" id="599839"/>
    <lineage>
        <taxon>Eukaryota</taxon>
        <taxon>Fungi</taxon>
        <taxon>Dikarya</taxon>
        <taxon>Basidiomycota</taxon>
        <taxon>Agaricomycotina</taxon>
        <taxon>Agaricomycetes</taxon>
        <taxon>Polyporales</taxon>
        <taxon>Fibroporiaceae</taxon>
        <taxon>Fibroporia</taxon>
    </lineage>
</organism>
<dbReference type="GeneID" id="24096070"/>
<dbReference type="OrthoDB" id="10257049at2759"/>
<dbReference type="Proteomes" id="UP000006352">
    <property type="component" value="Unassembled WGS sequence"/>
</dbReference>
<sequence>MVEPSVSSVYIFRGRPQFTLFFSAYAMRAWITSECAHPSKATEPLPAKSEVVVEVFTTGLNFFDLLALPLLASNKIAYDEGAGLTGFFITWPTSYEALVGCEWVLVTAAAGGVGTAAVQRLAKALGAKDIAAASSKAGLGIATHYGGADYSINNIWPDWQQEVLRLTGGKGADVI</sequence>
<accession>J4H2A0</accession>
<dbReference type="SUPFAM" id="SSF51735">
    <property type="entry name" value="NAD(P)-binding Rossmann-fold domains"/>
    <property type="match status" value="1"/>
</dbReference>
<reference evidence="2 3" key="1">
    <citation type="journal article" date="2012" name="Appl. Environ. Microbiol.">
        <title>Short-read sequencing for genomic analysis of the brown rot fungus Fibroporia radiculosa.</title>
        <authorList>
            <person name="Tang J.D."/>
            <person name="Perkins A.D."/>
            <person name="Sonstegard T.S."/>
            <person name="Schroeder S.G."/>
            <person name="Burgess S.C."/>
            <person name="Diehl S.V."/>
        </authorList>
    </citation>
    <scope>NUCLEOTIDE SEQUENCE [LARGE SCALE GENOMIC DNA]</scope>
    <source>
        <strain evidence="2 3">TFFH 294</strain>
    </source>
</reference>
<dbReference type="AlphaFoldDB" id="J4H2A0"/>
<feature type="domain" description="Alcohol dehydrogenase-like C-terminal" evidence="1">
    <location>
        <begin position="112"/>
        <end position="175"/>
    </location>
</feature>
<dbReference type="RefSeq" id="XP_012180442.1">
    <property type="nucleotide sequence ID" value="XM_012325052.1"/>
</dbReference>
<proteinExistence type="predicted"/>
<keyword evidence="3" id="KW-1185">Reference proteome</keyword>
<dbReference type="GO" id="GO:0005739">
    <property type="term" value="C:mitochondrion"/>
    <property type="evidence" value="ECO:0007669"/>
    <property type="project" value="TreeGrafter"/>
</dbReference>
<name>J4H2A0_9APHY</name>
<dbReference type="InterPro" id="IPR051397">
    <property type="entry name" value="Zn-ADH-like_protein"/>
</dbReference>
<dbReference type="InterPro" id="IPR013149">
    <property type="entry name" value="ADH-like_C"/>
</dbReference>
<dbReference type="STRING" id="599839.J4H2A0"/>
<dbReference type="HOGENOM" id="CLU_1532575_0_0_1"/>
<dbReference type="Gene3D" id="3.40.50.720">
    <property type="entry name" value="NAD(P)-binding Rossmann-like Domain"/>
    <property type="match status" value="1"/>
</dbReference>
<dbReference type="InterPro" id="IPR036291">
    <property type="entry name" value="NAD(P)-bd_dom_sf"/>
</dbReference>
<protein>
    <recommendedName>
        <fullName evidence="1">Alcohol dehydrogenase-like C-terminal domain-containing protein</fullName>
    </recommendedName>
</protein>
<dbReference type="Pfam" id="PF00107">
    <property type="entry name" value="ADH_zinc_N"/>
    <property type="match status" value="1"/>
</dbReference>
<evidence type="ECO:0000259" key="1">
    <source>
        <dbReference type="Pfam" id="PF00107"/>
    </source>
</evidence>
<evidence type="ECO:0000313" key="2">
    <source>
        <dbReference type="EMBL" id="CCM01159.1"/>
    </source>
</evidence>
<dbReference type="PANTHER" id="PTHR43677:SF4">
    <property type="entry name" value="QUINONE OXIDOREDUCTASE-LIKE PROTEIN 2"/>
    <property type="match status" value="1"/>
</dbReference>
<evidence type="ECO:0000313" key="3">
    <source>
        <dbReference type="Proteomes" id="UP000006352"/>
    </source>
</evidence>
<gene>
    <name evidence="2" type="ORF">FIBRA_03207</name>
</gene>
<dbReference type="InParanoid" id="J4H2A0"/>
<dbReference type="GO" id="GO:0016491">
    <property type="term" value="F:oxidoreductase activity"/>
    <property type="evidence" value="ECO:0007669"/>
    <property type="project" value="TreeGrafter"/>
</dbReference>
<dbReference type="PANTHER" id="PTHR43677">
    <property type="entry name" value="SHORT-CHAIN DEHYDROGENASE/REDUCTASE"/>
    <property type="match status" value="1"/>
</dbReference>